<dbReference type="EMBL" id="JHAC01000038">
    <property type="protein sequence ID" value="EYB67478.1"/>
    <property type="molecule type" value="Genomic_DNA"/>
</dbReference>
<evidence type="ECO:0000313" key="2">
    <source>
        <dbReference type="EMBL" id="EYB67478.1"/>
    </source>
</evidence>
<dbReference type="Gene3D" id="1.10.150.130">
    <property type="match status" value="1"/>
</dbReference>
<dbReference type="AlphaFoldDB" id="A0A016QN38"/>
<keyword evidence="1" id="KW-0238">DNA-binding</keyword>
<keyword evidence="3" id="KW-1185">Reference proteome</keyword>
<dbReference type="GO" id="GO:0003677">
    <property type="term" value="F:DNA binding"/>
    <property type="evidence" value="ECO:0007669"/>
    <property type="project" value="UniProtKB-KW"/>
</dbReference>
<evidence type="ECO:0000313" key="3">
    <source>
        <dbReference type="Proteomes" id="UP000020492"/>
    </source>
</evidence>
<name>A0A016QN38_9DEIO</name>
<protein>
    <submittedName>
        <fullName evidence="2">Uncharacterized protein</fullName>
    </submittedName>
</protein>
<evidence type="ECO:0000256" key="1">
    <source>
        <dbReference type="ARBA" id="ARBA00023125"/>
    </source>
</evidence>
<dbReference type="PATRIC" id="fig|1476583.3.peg.2463"/>
<comment type="caution">
    <text evidence="2">The sequence shown here is derived from an EMBL/GenBank/DDBJ whole genome shotgun (WGS) entry which is preliminary data.</text>
</comment>
<dbReference type="RefSeq" id="WP_152544920.1">
    <property type="nucleotide sequence ID" value="NZ_JHAC01000038.1"/>
</dbReference>
<organism evidence="2 3">
    <name type="scientific">Deinococcus phoenicis</name>
    <dbReference type="NCBI Taxonomy" id="1476583"/>
    <lineage>
        <taxon>Bacteria</taxon>
        <taxon>Thermotogati</taxon>
        <taxon>Deinococcota</taxon>
        <taxon>Deinococci</taxon>
        <taxon>Deinococcales</taxon>
        <taxon>Deinococcaceae</taxon>
        <taxon>Deinococcus</taxon>
    </lineage>
</organism>
<gene>
    <name evidence="2" type="ORF">DEIPH_ctg040orf0045</name>
</gene>
<dbReference type="InterPro" id="IPR010998">
    <property type="entry name" value="Integrase_recombinase_N"/>
</dbReference>
<reference evidence="2 3" key="1">
    <citation type="submission" date="2014-03" db="EMBL/GenBank/DDBJ databases">
        <title>Draft genome sequence of Deinococcus phoenicis 1P10ME.</title>
        <authorList>
            <person name="Stepanov V.G."/>
            <person name="Vaishampayan P."/>
            <person name="Venkateswaran K."/>
            <person name="Fox G.E."/>
        </authorList>
    </citation>
    <scope>NUCLEOTIDE SEQUENCE [LARGE SCALE GENOMIC DNA]</scope>
    <source>
        <strain evidence="2 3">1P10ME</strain>
    </source>
</reference>
<dbReference type="OrthoDB" id="111144at2"/>
<dbReference type="InterPro" id="IPR011010">
    <property type="entry name" value="DNA_brk_join_enz"/>
</dbReference>
<dbReference type="Proteomes" id="UP000020492">
    <property type="component" value="Unassembled WGS sequence"/>
</dbReference>
<dbReference type="SUPFAM" id="SSF56349">
    <property type="entry name" value="DNA breaking-rejoining enzymes"/>
    <property type="match status" value="1"/>
</dbReference>
<proteinExistence type="predicted"/>
<accession>A0A016QN38</accession>
<sequence length="79" mass="8716">MAPRTQSKVLTRLRALFKEAVSDQIIYASPMEGVRRLKGPAPDVVGKALDFDEATRFREIGEELHTAACAACDPPCSRR</sequence>